<evidence type="ECO:0000259" key="3">
    <source>
        <dbReference type="Pfam" id="PF17479"/>
    </source>
</evidence>
<dbReference type="Pfam" id="PF17479">
    <property type="entry name" value="DUF3048_C"/>
    <property type="match status" value="1"/>
</dbReference>
<dbReference type="InterPro" id="IPR021416">
    <property type="entry name" value="DUF3048_N"/>
</dbReference>
<dbReference type="PROSITE" id="PS51257">
    <property type="entry name" value="PROKAR_LIPOPROTEIN"/>
    <property type="match status" value="1"/>
</dbReference>
<dbReference type="SUPFAM" id="SSF159774">
    <property type="entry name" value="YerB-like"/>
    <property type="match status" value="1"/>
</dbReference>
<name>A0AAU7WC70_9MICO</name>
<sequence length="356" mass="36998">MPGGAARPAPRRAGVAIATSIAVLAVAALAGCEPAGPVPTGTPAPGAAARPVPADPAPPVAVAFAPLRGTPMDASALDHPSIAVKIDDHEEARPQIGLNRADLVFEELVEGGLTRYAAVWHADVPEEVGPVRSIRPMDPDIVVPFGGLVAYSGGQEQFVAMMEDTPVVNLVFDFDDSGLFTRADDRPSPHDVLLAADEAVGRHTELGPPPVQFAYGSTDPLAPLGAAATPTSRIDAVFSESRFPSWEWDASAGVWLRLQEGRPDTDASGDRVRATNVVTLRVAIDWSYGDVPRTVLGGAGEAWVSVAGRTAHGSWSKASQEAPIVLSADDGSPLRLAPGTTWIELVPVDGSVGFTP</sequence>
<feature type="chain" id="PRO_5043526481" evidence="1">
    <location>
        <begin position="31"/>
        <end position="356"/>
    </location>
</feature>
<feature type="domain" description="DUF3048" evidence="2">
    <location>
        <begin position="70"/>
        <end position="197"/>
    </location>
</feature>
<dbReference type="Pfam" id="PF11258">
    <property type="entry name" value="DUF3048"/>
    <property type="match status" value="1"/>
</dbReference>
<dbReference type="InterPro" id="IPR035328">
    <property type="entry name" value="DUF3048_C"/>
</dbReference>
<dbReference type="EMBL" id="CP158374">
    <property type="protein sequence ID" value="XBX83305.1"/>
    <property type="molecule type" value="Genomic_DNA"/>
</dbReference>
<gene>
    <name evidence="4" type="ORF">ABIQ69_05140</name>
</gene>
<feature type="signal peptide" evidence="1">
    <location>
        <begin position="1"/>
        <end position="30"/>
    </location>
</feature>
<dbReference type="Gene3D" id="3.50.90.10">
    <property type="entry name" value="YerB-like"/>
    <property type="match status" value="1"/>
</dbReference>
<dbReference type="AlphaFoldDB" id="A0AAU7WC70"/>
<organism evidence="4">
    <name type="scientific">Agromyces sp. G08B096</name>
    <dbReference type="NCBI Taxonomy" id="3156399"/>
    <lineage>
        <taxon>Bacteria</taxon>
        <taxon>Bacillati</taxon>
        <taxon>Actinomycetota</taxon>
        <taxon>Actinomycetes</taxon>
        <taxon>Micrococcales</taxon>
        <taxon>Microbacteriaceae</taxon>
        <taxon>Agromyces</taxon>
    </lineage>
</organism>
<evidence type="ECO:0000259" key="2">
    <source>
        <dbReference type="Pfam" id="PF11258"/>
    </source>
</evidence>
<accession>A0AAU7WC70</accession>
<proteinExistence type="predicted"/>
<evidence type="ECO:0000313" key="4">
    <source>
        <dbReference type="EMBL" id="XBX83305.1"/>
    </source>
</evidence>
<dbReference type="RefSeq" id="WP_350349308.1">
    <property type="nucleotide sequence ID" value="NZ_CP158374.1"/>
</dbReference>
<evidence type="ECO:0000256" key="1">
    <source>
        <dbReference type="SAM" id="SignalP"/>
    </source>
</evidence>
<protein>
    <submittedName>
        <fullName evidence="4">DUF3048 domain-containing protein</fullName>
    </submittedName>
</protein>
<reference evidence="4" key="1">
    <citation type="submission" date="2024-05" db="EMBL/GenBank/DDBJ databases">
        <authorList>
            <person name="Yu L."/>
        </authorList>
    </citation>
    <scope>NUCLEOTIDE SEQUENCE</scope>
    <source>
        <strain evidence="4">G08B096</strain>
    </source>
</reference>
<feature type="domain" description="DUF3048" evidence="3">
    <location>
        <begin position="236"/>
        <end position="343"/>
    </location>
</feature>
<dbReference type="InterPro" id="IPR023158">
    <property type="entry name" value="YerB-like_sf"/>
</dbReference>
<keyword evidence="1" id="KW-0732">Signal</keyword>